<dbReference type="HOGENOM" id="CLU_825761_0_0_6"/>
<keyword evidence="2" id="KW-1185">Reference proteome</keyword>
<name>B8KSU9_9GAMM</name>
<reference evidence="2" key="1">
    <citation type="journal article" date="2013" name="BMC Microbiol.">
        <title>Taxonomy and evolution of bacteriochlorophyll a-containing members of the OM60/NOR5 clade of marine gammaproteobacteria: description of Luminiphilus syltensis gen. nov., sp. nov., reclassification of Haliea rubra as Pseudohaliea rubra gen. nov., comb. nov., and emendation of Chromatocurvus halotolerans.</title>
        <authorList>
            <person name="Spring S."/>
            <person name="Riedel T."/>
            <person name="Sproer C."/>
            <person name="Yan S."/>
            <person name="Harder J."/>
            <person name="Fuchs B.M."/>
        </authorList>
    </citation>
    <scope>NUCLEOTIDE SEQUENCE [LARGE SCALE GENOMIC DNA]</scope>
    <source>
        <strain evidence="2">NOR51-B</strain>
    </source>
</reference>
<dbReference type="eggNOG" id="ENOG50330RE">
    <property type="taxonomic scope" value="Bacteria"/>
</dbReference>
<dbReference type="STRING" id="565045.NOR51B_2388"/>
<evidence type="ECO:0008006" key="3">
    <source>
        <dbReference type="Google" id="ProtNLM"/>
    </source>
</evidence>
<organism evidence="1 2">
    <name type="scientific">Luminiphilus syltensis NOR5-1B</name>
    <dbReference type="NCBI Taxonomy" id="565045"/>
    <lineage>
        <taxon>Bacteria</taxon>
        <taxon>Pseudomonadati</taxon>
        <taxon>Pseudomonadota</taxon>
        <taxon>Gammaproteobacteria</taxon>
        <taxon>Cellvibrionales</taxon>
        <taxon>Halieaceae</taxon>
        <taxon>Luminiphilus</taxon>
    </lineage>
</organism>
<dbReference type="Pfam" id="PF11383">
    <property type="entry name" value="DUF3187"/>
    <property type="match status" value="1"/>
</dbReference>
<sequence length="315" mass="34224">MPTVADSMESAPLAVENLSPFSALRSFPAQRRADTEAGFAVDLNQAVASHFIEQSRADSGEALFIDGETMKLSATLRYGFADSWDISATVPWVKHSEGFLDGAINSWHDFFGMSDGGRSDYPNDQFIYAYGSPGFEQGLRQPARGIGDTTVALNRVFHRAPGQSASLGLGYIIATGDESGFLGGGAGNAFVTLRFSGAHPGDFPLTWHGQLGYMRAGETDLLSDSQRRNLWFAGLSMDWQIADQWSLLAQYDGHSALTASELGALGEASALLSFGARWKVAQDWSLEALFIEDIKVESGPDITFQFAIRYRGRPR</sequence>
<protein>
    <recommendedName>
        <fullName evidence="3">DUF3187 family protein</fullName>
    </recommendedName>
</protein>
<evidence type="ECO:0000313" key="1">
    <source>
        <dbReference type="EMBL" id="EED36437.1"/>
    </source>
</evidence>
<dbReference type="EMBL" id="DS999411">
    <property type="protein sequence ID" value="EED36437.1"/>
    <property type="molecule type" value="Genomic_DNA"/>
</dbReference>
<dbReference type="AlphaFoldDB" id="B8KSU9"/>
<gene>
    <name evidence="1" type="ORF">NOR51B_2388</name>
</gene>
<accession>B8KSU9</accession>
<evidence type="ECO:0000313" key="2">
    <source>
        <dbReference type="Proteomes" id="UP000004699"/>
    </source>
</evidence>
<dbReference type="InterPro" id="IPR021523">
    <property type="entry name" value="DUF3187"/>
</dbReference>
<proteinExistence type="predicted"/>
<dbReference type="Proteomes" id="UP000004699">
    <property type="component" value="Unassembled WGS sequence"/>
</dbReference>